<dbReference type="AlphaFoldDB" id="A0A545VAD7"/>
<comment type="catalytic activity">
    <reaction evidence="9">
        <text>L-methionyl-[protein] + S-adenosyl-L-methionine = S-methyl-L-methionyl-[protein] + S-adenosyl-L-homocysteine</text>
        <dbReference type="Rhea" id="RHEA:60560"/>
        <dbReference type="Rhea" id="RHEA-COMP:12313"/>
        <dbReference type="Rhea" id="RHEA-COMP:15592"/>
        <dbReference type="ChEBI" id="CHEBI:16044"/>
        <dbReference type="ChEBI" id="CHEBI:57856"/>
        <dbReference type="ChEBI" id="CHEBI:59789"/>
        <dbReference type="ChEBI" id="CHEBI:142742"/>
    </reaction>
    <physiologicalReaction direction="left-to-right" evidence="9">
        <dbReference type="Rhea" id="RHEA:60561"/>
    </physiologicalReaction>
</comment>
<keyword evidence="7" id="KW-0539">Nucleus</keyword>
<dbReference type="PANTHER" id="PTHR43591">
    <property type="entry name" value="METHYLTRANSFERASE"/>
    <property type="match status" value="1"/>
</dbReference>
<dbReference type="CDD" id="cd02440">
    <property type="entry name" value="AdoMet_MTases"/>
    <property type="match status" value="1"/>
</dbReference>
<dbReference type="PANTHER" id="PTHR43591:SF30">
    <property type="entry name" value="PROTEIN-METHIONINE METHYLTRANSFERASE LAEA"/>
    <property type="match status" value="1"/>
</dbReference>
<evidence type="ECO:0000256" key="1">
    <source>
        <dbReference type="ARBA" id="ARBA00004123"/>
    </source>
</evidence>
<dbReference type="SUPFAM" id="SSF53335">
    <property type="entry name" value="S-adenosyl-L-methionine-dependent methyltransferases"/>
    <property type="match status" value="1"/>
</dbReference>
<dbReference type="InterPro" id="IPR029063">
    <property type="entry name" value="SAM-dependent_MTases_sf"/>
</dbReference>
<evidence type="ECO:0000256" key="9">
    <source>
        <dbReference type="ARBA" id="ARBA00047870"/>
    </source>
</evidence>
<evidence type="ECO:0000256" key="3">
    <source>
        <dbReference type="ARBA" id="ARBA00022679"/>
    </source>
</evidence>
<evidence type="ECO:0000256" key="8">
    <source>
        <dbReference type="ARBA" id="ARBA00038158"/>
    </source>
</evidence>
<evidence type="ECO:0000256" key="2">
    <source>
        <dbReference type="ARBA" id="ARBA00022603"/>
    </source>
</evidence>
<accession>A0A545VAD7</accession>
<keyword evidence="4" id="KW-0949">S-adenosyl-L-methionine</keyword>
<dbReference type="Proteomes" id="UP000315783">
    <property type="component" value="Unassembled WGS sequence"/>
</dbReference>
<evidence type="ECO:0000256" key="5">
    <source>
        <dbReference type="ARBA" id="ARBA00023015"/>
    </source>
</evidence>
<comment type="caution">
    <text evidence="10">The sequence shown here is derived from an EMBL/GenBank/DDBJ whole genome shotgun (WGS) entry which is preliminary data.</text>
</comment>
<reference evidence="10 11" key="1">
    <citation type="journal article" date="2019" name="Appl. Microbiol. Biotechnol.">
        <title>Genome sequence of Isaria javanica and comparative genome analysis insights into family S53 peptidase evolution in fungal entomopathogens.</title>
        <authorList>
            <person name="Lin R."/>
            <person name="Zhang X."/>
            <person name="Xin B."/>
            <person name="Zou M."/>
            <person name="Gao Y."/>
            <person name="Qin F."/>
            <person name="Hu Q."/>
            <person name="Xie B."/>
            <person name="Cheng X."/>
        </authorList>
    </citation>
    <scope>NUCLEOTIDE SEQUENCE [LARGE SCALE GENOMIC DNA]</scope>
    <source>
        <strain evidence="10 11">IJ1G</strain>
    </source>
</reference>
<evidence type="ECO:0000313" key="10">
    <source>
        <dbReference type="EMBL" id="TQV98668.1"/>
    </source>
</evidence>
<dbReference type="Gene3D" id="3.40.50.150">
    <property type="entry name" value="Vaccinia Virus protein VP39"/>
    <property type="match status" value="1"/>
</dbReference>
<sequence>MVGNIIHTVPSITPTDKEKPITRSFPGHFDEPRLAAQSTVLTVHGGTPILRRRESGDIPEFTQGFWKHGRFYGDWRRDKYQFPIDKEETNRYDIFHKFFLLARHEEAFSYPINKPNPRVLDLGTGTGIWAINVAEDYLKNAHIMAVDLNRIQPALIPRNMQTIQFDLEEASWEPLLKDCDLIHMRLLLGSIHNNLWAATYRKAFEHTAPGGYIEQVEMNWLPSWEGTDIPAHSSFLEWAQKFLQGMDGFQRSARVSTGNVRAMMEAAGYVNFEERTIRCYVNPWCSDPGEKRVAQWFNLCLIDGVQAMSLAPMVENLGMSIEQVNELREAVKSECCKLRYHAYCVMHIWTARRPTR</sequence>
<proteinExistence type="inferred from homology"/>
<name>A0A545VAD7_9HYPO</name>
<keyword evidence="2" id="KW-0489">Methyltransferase</keyword>
<comment type="subcellular location">
    <subcellularLocation>
        <location evidence="1">Nucleus</location>
    </subcellularLocation>
</comment>
<evidence type="ECO:0000256" key="6">
    <source>
        <dbReference type="ARBA" id="ARBA00023163"/>
    </source>
</evidence>
<organism evidence="10 11">
    <name type="scientific">Cordyceps javanica</name>
    <dbReference type="NCBI Taxonomy" id="43265"/>
    <lineage>
        <taxon>Eukaryota</taxon>
        <taxon>Fungi</taxon>
        <taxon>Dikarya</taxon>
        <taxon>Ascomycota</taxon>
        <taxon>Pezizomycotina</taxon>
        <taxon>Sordariomycetes</taxon>
        <taxon>Hypocreomycetidae</taxon>
        <taxon>Hypocreales</taxon>
        <taxon>Cordycipitaceae</taxon>
        <taxon>Cordyceps</taxon>
    </lineage>
</organism>
<dbReference type="GO" id="GO:0005634">
    <property type="term" value="C:nucleus"/>
    <property type="evidence" value="ECO:0007669"/>
    <property type="project" value="UniProtKB-SubCell"/>
</dbReference>
<protein>
    <submittedName>
        <fullName evidence="10">Methyl transferase</fullName>
    </submittedName>
</protein>
<dbReference type="STRING" id="43265.A0A545VAD7"/>
<comment type="similarity">
    <text evidence="8">Belongs to the methyltransferase superfamily. LaeA methyltransferase family.</text>
</comment>
<gene>
    <name evidence="10" type="ORF">IF1G_02748</name>
</gene>
<evidence type="ECO:0000313" key="11">
    <source>
        <dbReference type="Proteomes" id="UP000315783"/>
    </source>
</evidence>
<keyword evidence="5" id="KW-0805">Transcription regulation</keyword>
<dbReference type="GO" id="GO:0008168">
    <property type="term" value="F:methyltransferase activity"/>
    <property type="evidence" value="ECO:0007669"/>
    <property type="project" value="UniProtKB-KW"/>
</dbReference>
<dbReference type="GO" id="GO:0032259">
    <property type="term" value="P:methylation"/>
    <property type="evidence" value="ECO:0007669"/>
    <property type="project" value="UniProtKB-KW"/>
</dbReference>
<keyword evidence="11" id="KW-1185">Reference proteome</keyword>
<keyword evidence="3 10" id="KW-0808">Transferase</keyword>
<dbReference type="EMBL" id="SPUK01000003">
    <property type="protein sequence ID" value="TQV98668.1"/>
    <property type="molecule type" value="Genomic_DNA"/>
</dbReference>
<dbReference type="Pfam" id="PF13489">
    <property type="entry name" value="Methyltransf_23"/>
    <property type="match status" value="1"/>
</dbReference>
<evidence type="ECO:0000256" key="7">
    <source>
        <dbReference type="ARBA" id="ARBA00023242"/>
    </source>
</evidence>
<evidence type="ECO:0000256" key="4">
    <source>
        <dbReference type="ARBA" id="ARBA00022691"/>
    </source>
</evidence>
<keyword evidence="6" id="KW-0804">Transcription</keyword>